<feature type="transmembrane region" description="Helical" evidence="1">
    <location>
        <begin position="118"/>
        <end position="137"/>
    </location>
</feature>
<keyword evidence="1" id="KW-1133">Transmembrane helix</keyword>
<name>A0A2A7HYI8_BACCE</name>
<evidence type="ECO:0000313" key="3">
    <source>
        <dbReference type="Proteomes" id="UP000220006"/>
    </source>
</evidence>
<protein>
    <recommendedName>
        <fullName evidence="4">DUF3995 domain-containing protein</fullName>
    </recommendedName>
</protein>
<gene>
    <name evidence="2" type="ORF">COM96_09380</name>
</gene>
<sequence length="138" mass="15596">MLIITYISVCILFLVSFLHVYWAYGGTWGTNSVIPTISGEKAFTPRTGMTLVIALLLSMAAIILLQQANIVHFAVPNAIVQAGSWICMIVFFIRVIGEFNYFGIFKRKKDTKFARMDTNLYVPLCLFLSFTFLLVIIK</sequence>
<feature type="transmembrane region" description="Helical" evidence="1">
    <location>
        <begin position="78"/>
        <end position="97"/>
    </location>
</feature>
<keyword evidence="1" id="KW-0812">Transmembrane</keyword>
<accession>A0A2A7HYI8</accession>
<evidence type="ECO:0008006" key="4">
    <source>
        <dbReference type="Google" id="ProtNLM"/>
    </source>
</evidence>
<reference evidence="2 3" key="1">
    <citation type="submission" date="2017-09" db="EMBL/GenBank/DDBJ databases">
        <title>Large-scale bioinformatics analysis of Bacillus genomes uncovers conserved roles of natural products in bacterial physiology.</title>
        <authorList>
            <consortium name="Agbiome Team Llc"/>
            <person name="Bleich R.M."/>
            <person name="Grubbs K.J."/>
            <person name="Santa Maria K.C."/>
            <person name="Allen S.E."/>
            <person name="Farag S."/>
            <person name="Shank E.A."/>
            <person name="Bowers A."/>
        </authorList>
    </citation>
    <scope>NUCLEOTIDE SEQUENCE [LARGE SCALE GENOMIC DNA]</scope>
    <source>
        <strain evidence="2 3">AFS096845</strain>
    </source>
</reference>
<evidence type="ECO:0000313" key="2">
    <source>
        <dbReference type="EMBL" id="PEC22017.1"/>
    </source>
</evidence>
<dbReference type="AlphaFoldDB" id="A0A2A7HYI8"/>
<keyword evidence="1" id="KW-0472">Membrane</keyword>
<comment type="caution">
    <text evidence="2">The sequence shown here is derived from an EMBL/GenBank/DDBJ whole genome shotgun (WGS) entry which is preliminary data.</text>
</comment>
<dbReference type="InterPro" id="IPR025058">
    <property type="entry name" value="DUF3995"/>
</dbReference>
<dbReference type="RefSeq" id="WP_097903567.1">
    <property type="nucleotide sequence ID" value="NZ_NVLK01000021.1"/>
</dbReference>
<organism evidence="2 3">
    <name type="scientific">Bacillus cereus</name>
    <dbReference type="NCBI Taxonomy" id="1396"/>
    <lineage>
        <taxon>Bacteria</taxon>
        <taxon>Bacillati</taxon>
        <taxon>Bacillota</taxon>
        <taxon>Bacilli</taxon>
        <taxon>Bacillales</taxon>
        <taxon>Bacillaceae</taxon>
        <taxon>Bacillus</taxon>
        <taxon>Bacillus cereus group</taxon>
    </lineage>
</organism>
<dbReference type="Proteomes" id="UP000220006">
    <property type="component" value="Unassembled WGS sequence"/>
</dbReference>
<proteinExistence type="predicted"/>
<feature type="transmembrane region" description="Helical" evidence="1">
    <location>
        <begin position="47"/>
        <end position="66"/>
    </location>
</feature>
<evidence type="ECO:0000256" key="1">
    <source>
        <dbReference type="SAM" id="Phobius"/>
    </source>
</evidence>
<dbReference type="EMBL" id="NVLK01000021">
    <property type="protein sequence ID" value="PEC22017.1"/>
    <property type="molecule type" value="Genomic_DNA"/>
</dbReference>
<feature type="transmembrane region" description="Helical" evidence="1">
    <location>
        <begin position="6"/>
        <end position="26"/>
    </location>
</feature>
<dbReference type="Pfam" id="PF13160">
    <property type="entry name" value="DUF3995"/>
    <property type="match status" value="1"/>
</dbReference>